<reference evidence="9" key="1">
    <citation type="submission" date="2020-07" db="EMBL/GenBank/DDBJ databases">
        <authorList>
            <person name="Pothier F. J."/>
        </authorList>
    </citation>
    <scope>NUCLEOTIDE SEQUENCE</scope>
    <source>
        <strain evidence="9">CFBP 8129</strain>
    </source>
</reference>
<keyword evidence="2 8" id="KW-0456">Lyase</keyword>
<evidence type="ECO:0000256" key="5">
    <source>
        <dbReference type="ARBA" id="ARBA00052081"/>
    </source>
</evidence>
<dbReference type="PANTHER" id="PTHR39330:SF1">
    <property type="entry name" value="ETHANOLAMINE AMMONIA-LYASE SMALL SUBUNIT"/>
    <property type="match status" value="1"/>
</dbReference>
<dbReference type="Pfam" id="PF05985">
    <property type="entry name" value="EutC"/>
    <property type="match status" value="1"/>
</dbReference>
<comment type="catalytic activity">
    <reaction evidence="5 8">
        <text>ethanolamine = acetaldehyde + NH4(+)</text>
        <dbReference type="Rhea" id="RHEA:15313"/>
        <dbReference type="ChEBI" id="CHEBI:15343"/>
        <dbReference type="ChEBI" id="CHEBI:28938"/>
        <dbReference type="ChEBI" id="CHEBI:57603"/>
        <dbReference type="EC" id="4.3.1.7"/>
    </reaction>
</comment>
<dbReference type="NCBIfam" id="NF003971">
    <property type="entry name" value="PRK05465.1"/>
    <property type="match status" value="1"/>
</dbReference>
<dbReference type="GO" id="GO:0006520">
    <property type="term" value="P:amino acid metabolic process"/>
    <property type="evidence" value="ECO:0007669"/>
    <property type="project" value="InterPro"/>
</dbReference>
<name>A0A6V7DIP4_9XANT</name>
<keyword evidence="3 8" id="KW-0170">Cobalt</keyword>
<gene>
    <name evidence="8 9" type="primary">eutC</name>
    <name evidence="9" type="ORF">CFBP8129_24230</name>
</gene>
<evidence type="ECO:0000256" key="1">
    <source>
        <dbReference type="ARBA" id="ARBA00022628"/>
    </source>
</evidence>
<feature type="binding site" evidence="8">
    <location>
        <position position="182"/>
    </location>
    <ligand>
        <name>adenosylcob(III)alamin</name>
        <dbReference type="ChEBI" id="CHEBI:18408"/>
    </ligand>
</feature>
<dbReference type="InterPro" id="IPR042251">
    <property type="entry name" value="EutC_C"/>
</dbReference>
<keyword evidence="1 8" id="KW-0846">Cobalamin</keyword>
<feature type="binding site" evidence="8">
    <location>
        <position position="161"/>
    </location>
    <ligand>
        <name>adenosylcob(III)alamin</name>
        <dbReference type="ChEBI" id="CHEBI:18408"/>
    </ligand>
</feature>
<dbReference type="InterPro" id="IPR042255">
    <property type="entry name" value="EutC_N"/>
</dbReference>
<keyword evidence="4 8" id="KW-1283">Bacterial microcompartment</keyword>
<dbReference type="GO" id="GO:0031419">
    <property type="term" value="F:cobalamin binding"/>
    <property type="evidence" value="ECO:0007669"/>
    <property type="project" value="UniProtKB-UniRule"/>
</dbReference>
<dbReference type="PIRSF" id="PIRSF018982">
    <property type="entry name" value="EutC"/>
    <property type="match status" value="1"/>
</dbReference>
<dbReference type="GO" id="GO:0046336">
    <property type="term" value="P:ethanolamine catabolic process"/>
    <property type="evidence" value="ECO:0007669"/>
    <property type="project" value="UniProtKB-UniRule"/>
</dbReference>
<comment type="similarity">
    <text evidence="8">Belongs to the EutC family.</text>
</comment>
<sequence>MSSPTTPPRDAWAQLRHLTPARIALGRVGTSLPTAAHLDFQLAHAQARDAVHLAFDPAPLQAELEQRGRISMLLHSAAADRHVYLQRPDLGRRLAADAATQLRGLTAVHGGGHDVAVVVADGLSALAVHRNAPQMLEHIDRLAAHEGWSLAPVVLIAQGRVAIGDEVGELLKARAVIVLIGERPGLSSPDSLGLYLTYTPRLGLTDAARNCISNIRAEGLSYAEATHKLAYLLREAFRRKLSGVQLKDEAEQPALPSAGPPDAAPRTFLLLDDLPPDVVGS</sequence>
<accession>A0A6V7DIP4</accession>
<dbReference type="UniPathway" id="UPA00560"/>
<dbReference type="InterPro" id="IPR009246">
    <property type="entry name" value="EutC"/>
</dbReference>
<dbReference type="GO" id="GO:0009350">
    <property type="term" value="C:ethanolamine ammonia-lyase complex"/>
    <property type="evidence" value="ECO:0007669"/>
    <property type="project" value="UniProtKB-UniRule"/>
</dbReference>
<comment type="function">
    <text evidence="8">Catalyzes the deamination of various vicinal amino-alcohols to oxo compounds. Allows this organism to utilize ethanolamine as the sole source of nitrogen and carbon in the presence of external vitamin B12.</text>
</comment>
<comment type="pathway">
    <text evidence="8">Amine and polyamine degradation; ethanolamine degradation.</text>
</comment>
<dbReference type="Gene3D" id="3.40.50.11240">
    <property type="entry name" value="Ethanolamine ammonia-lyase light chain (EutC)"/>
    <property type="match status" value="1"/>
</dbReference>
<dbReference type="FunFam" id="3.40.50.11240:FF:000001">
    <property type="entry name" value="Ethanolamine ammonia-lyase light chain"/>
    <property type="match status" value="1"/>
</dbReference>
<dbReference type="EMBL" id="LR828253">
    <property type="protein sequence ID" value="CAD0335164.1"/>
    <property type="molecule type" value="Genomic_DNA"/>
</dbReference>
<evidence type="ECO:0000256" key="7">
    <source>
        <dbReference type="ARBA" id="ARBA00069181"/>
    </source>
</evidence>
<dbReference type="EC" id="4.3.1.7" evidence="6 8"/>
<dbReference type="PANTHER" id="PTHR39330">
    <property type="entry name" value="ETHANOLAMINE AMMONIA-LYASE LIGHT CHAIN"/>
    <property type="match status" value="1"/>
</dbReference>
<organism evidence="9">
    <name type="scientific">Xanthomonas hortorum pv. gardneri</name>
    <dbReference type="NCBI Taxonomy" id="2754056"/>
    <lineage>
        <taxon>Bacteria</taxon>
        <taxon>Pseudomonadati</taxon>
        <taxon>Pseudomonadota</taxon>
        <taxon>Gammaproteobacteria</taxon>
        <taxon>Lysobacterales</taxon>
        <taxon>Lysobacteraceae</taxon>
        <taxon>Xanthomonas</taxon>
    </lineage>
</organism>
<dbReference type="Gene3D" id="1.10.30.40">
    <property type="entry name" value="Ethanolamine ammonia-lyase light chain (EutC), N-terminal domain"/>
    <property type="match status" value="1"/>
</dbReference>
<feature type="binding site" evidence="8">
    <location>
        <position position="211"/>
    </location>
    <ligand>
        <name>adenosylcob(III)alamin</name>
        <dbReference type="ChEBI" id="CHEBI:18408"/>
    </ligand>
</feature>
<evidence type="ECO:0000256" key="6">
    <source>
        <dbReference type="ARBA" id="ARBA00067005"/>
    </source>
</evidence>
<evidence type="ECO:0000313" key="9">
    <source>
        <dbReference type="EMBL" id="CAD0335164.1"/>
    </source>
</evidence>
<evidence type="ECO:0000256" key="3">
    <source>
        <dbReference type="ARBA" id="ARBA00023285"/>
    </source>
</evidence>
<dbReference type="RefSeq" id="WP_006452609.1">
    <property type="nucleotide sequence ID" value="NZ_CP018728.1"/>
</dbReference>
<comment type="cofactor">
    <cofactor evidence="8">
        <name>adenosylcob(III)alamin</name>
        <dbReference type="ChEBI" id="CHEBI:18408"/>
    </cofactor>
    <text evidence="8">Binds between the large and small subunits.</text>
</comment>
<dbReference type="HAMAP" id="MF_00601">
    <property type="entry name" value="EutC"/>
    <property type="match status" value="1"/>
</dbReference>
<dbReference type="GO" id="GO:0008851">
    <property type="term" value="F:ethanolamine ammonia-lyase activity"/>
    <property type="evidence" value="ECO:0007669"/>
    <property type="project" value="UniProtKB-UniRule"/>
</dbReference>
<dbReference type="AlphaFoldDB" id="A0A6V7DIP4"/>
<protein>
    <recommendedName>
        <fullName evidence="7 8">Ethanolamine ammonia-lyase small subunit</fullName>
        <shortName evidence="8">EAL small subunit</shortName>
        <ecNumber evidence="6 8">4.3.1.7</ecNumber>
    </recommendedName>
</protein>
<proteinExistence type="inferred from homology"/>
<evidence type="ECO:0000256" key="4">
    <source>
        <dbReference type="ARBA" id="ARBA00024446"/>
    </source>
</evidence>
<dbReference type="GO" id="GO:0031471">
    <property type="term" value="C:ethanolamine degradation polyhedral organelle"/>
    <property type="evidence" value="ECO:0007669"/>
    <property type="project" value="UniProtKB-UniRule"/>
</dbReference>
<comment type="subcellular location">
    <subcellularLocation>
        <location evidence="8">Bacterial microcompartment</location>
    </subcellularLocation>
</comment>
<evidence type="ECO:0000256" key="2">
    <source>
        <dbReference type="ARBA" id="ARBA00023239"/>
    </source>
</evidence>
<dbReference type="EMBL" id="LR828253">
    <property type="protein sequence ID" value="CAD0335172.1"/>
    <property type="molecule type" value="Genomic_DNA"/>
</dbReference>
<comment type="subunit">
    <text evidence="8">The basic unit is a heterodimer which dimerizes to form tetramers. The heterotetramers trimerize; 6 large subunits form a core ring with 6 small subunits projecting outwards.</text>
</comment>
<evidence type="ECO:0000256" key="8">
    <source>
        <dbReference type="HAMAP-Rule" id="MF_00601"/>
    </source>
</evidence>